<evidence type="ECO:0000313" key="3">
    <source>
        <dbReference type="Proteomes" id="UP000324800"/>
    </source>
</evidence>
<name>A0A5J4UKQ0_9EUKA</name>
<sequence>DDLAYIDEEEVENFSKVHGGEEEEEEEA</sequence>
<proteinExistence type="predicted"/>
<dbReference type="Proteomes" id="UP000324800">
    <property type="component" value="Unassembled WGS sequence"/>
</dbReference>
<protein>
    <submittedName>
        <fullName evidence="2">Uncharacterized protein</fullName>
    </submittedName>
</protein>
<feature type="non-terminal residue" evidence="2">
    <location>
        <position position="1"/>
    </location>
</feature>
<accession>A0A5J4UKQ0</accession>
<evidence type="ECO:0000256" key="1">
    <source>
        <dbReference type="SAM" id="MobiDB-lite"/>
    </source>
</evidence>
<evidence type="ECO:0000313" key="2">
    <source>
        <dbReference type="EMBL" id="KAA6370592.1"/>
    </source>
</evidence>
<feature type="region of interest" description="Disordered" evidence="1">
    <location>
        <begin position="1"/>
        <end position="28"/>
    </location>
</feature>
<dbReference type="AlphaFoldDB" id="A0A5J4UKQ0"/>
<feature type="compositionally biased region" description="Acidic residues" evidence="1">
    <location>
        <begin position="1"/>
        <end position="12"/>
    </location>
</feature>
<gene>
    <name evidence="2" type="ORF">EZS28_033881</name>
</gene>
<comment type="caution">
    <text evidence="2">The sequence shown here is derived from an EMBL/GenBank/DDBJ whole genome shotgun (WGS) entry which is preliminary data.</text>
</comment>
<reference evidence="2 3" key="1">
    <citation type="submission" date="2019-03" db="EMBL/GenBank/DDBJ databases">
        <title>Single cell metagenomics reveals metabolic interactions within the superorganism composed of flagellate Streblomastix strix and complex community of Bacteroidetes bacteria on its surface.</title>
        <authorList>
            <person name="Treitli S.C."/>
            <person name="Kolisko M."/>
            <person name="Husnik F."/>
            <person name="Keeling P."/>
            <person name="Hampl V."/>
        </authorList>
    </citation>
    <scope>NUCLEOTIDE SEQUENCE [LARGE SCALE GENOMIC DNA]</scope>
    <source>
        <strain evidence="2">ST1C</strain>
    </source>
</reference>
<organism evidence="2 3">
    <name type="scientific">Streblomastix strix</name>
    <dbReference type="NCBI Taxonomy" id="222440"/>
    <lineage>
        <taxon>Eukaryota</taxon>
        <taxon>Metamonada</taxon>
        <taxon>Preaxostyla</taxon>
        <taxon>Oxymonadida</taxon>
        <taxon>Streblomastigidae</taxon>
        <taxon>Streblomastix</taxon>
    </lineage>
</organism>
<dbReference type="EMBL" id="SNRW01015241">
    <property type="protein sequence ID" value="KAA6370592.1"/>
    <property type="molecule type" value="Genomic_DNA"/>
</dbReference>